<proteinExistence type="predicted"/>
<reference evidence="1" key="2">
    <citation type="submission" date="2021-04" db="EMBL/GenBank/DDBJ databases">
        <authorList>
            <person name="Gilroy R."/>
        </authorList>
    </citation>
    <scope>NUCLEOTIDE SEQUENCE</scope>
    <source>
        <strain evidence="1">ChiSxjej5B17-1746</strain>
    </source>
</reference>
<dbReference type="Proteomes" id="UP000824264">
    <property type="component" value="Unassembled WGS sequence"/>
</dbReference>
<dbReference type="AlphaFoldDB" id="A0A9D1R108"/>
<organism evidence="1 2">
    <name type="scientific">Candidatus Bilophila faecipullorum</name>
    <dbReference type="NCBI Taxonomy" id="2838482"/>
    <lineage>
        <taxon>Bacteria</taxon>
        <taxon>Pseudomonadati</taxon>
        <taxon>Thermodesulfobacteriota</taxon>
        <taxon>Desulfovibrionia</taxon>
        <taxon>Desulfovibrionales</taxon>
        <taxon>Desulfovibrionaceae</taxon>
        <taxon>Bilophila</taxon>
    </lineage>
</organism>
<accession>A0A9D1R108</accession>
<protein>
    <submittedName>
        <fullName evidence="1">Uncharacterized protein</fullName>
    </submittedName>
</protein>
<gene>
    <name evidence="1" type="ORF">H9874_03245</name>
</gene>
<reference evidence="1" key="1">
    <citation type="journal article" date="2021" name="PeerJ">
        <title>Extensive microbial diversity within the chicken gut microbiome revealed by metagenomics and culture.</title>
        <authorList>
            <person name="Gilroy R."/>
            <person name="Ravi A."/>
            <person name="Getino M."/>
            <person name="Pursley I."/>
            <person name="Horton D.L."/>
            <person name="Alikhan N.F."/>
            <person name="Baker D."/>
            <person name="Gharbi K."/>
            <person name="Hall N."/>
            <person name="Watson M."/>
            <person name="Adriaenssens E.M."/>
            <person name="Foster-Nyarko E."/>
            <person name="Jarju S."/>
            <person name="Secka A."/>
            <person name="Antonio M."/>
            <person name="Oren A."/>
            <person name="Chaudhuri R.R."/>
            <person name="La Ragione R."/>
            <person name="Hildebrand F."/>
            <person name="Pallen M.J."/>
        </authorList>
    </citation>
    <scope>NUCLEOTIDE SEQUENCE</scope>
    <source>
        <strain evidence="1">ChiSxjej5B17-1746</strain>
    </source>
</reference>
<dbReference type="EMBL" id="DXGI01000113">
    <property type="protein sequence ID" value="HIW78146.1"/>
    <property type="molecule type" value="Genomic_DNA"/>
</dbReference>
<name>A0A9D1R108_9BACT</name>
<comment type="caution">
    <text evidence="1">The sequence shown here is derived from an EMBL/GenBank/DDBJ whole genome shotgun (WGS) entry which is preliminary data.</text>
</comment>
<evidence type="ECO:0000313" key="2">
    <source>
        <dbReference type="Proteomes" id="UP000824264"/>
    </source>
</evidence>
<sequence length="46" mass="5187">MQQVENNDAVAVYRIPHPDATPGPVPGGEKFFFFPKKTLDEKMEPI</sequence>
<evidence type="ECO:0000313" key="1">
    <source>
        <dbReference type="EMBL" id="HIW78146.1"/>
    </source>
</evidence>